<feature type="region of interest" description="Disordered" evidence="2">
    <location>
        <begin position="151"/>
        <end position="209"/>
    </location>
</feature>
<feature type="compositionally biased region" description="Pro residues" evidence="2">
    <location>
        <begin position="179"/>
        <end position="205"/>
    </location>
</feature>
<feature type="compositionally biased region" description="Low complexity" evidence="2">
    <location>
        <begin position="151"/>
        <end position="169"/>
    </location>
</feature>
<accession>A0A9Q1FNA5</accession>
<reference evidence="3" key="1">
    <citation type="journal article" date="2023" name="Science">
        <title>Genome structures resolve the early diversification of teleost fishes.</title>
        <authorList>
            <person name="Parey E."/>
            <person name="Louis A."/>
            <person name="Montfort J."/>
            <person name="Bouchez O."/>
            <person name="Roques C."/>
            <person name="Iampietro C."/>
            <person name="Lluch J."/>
            <person name="Castinel A."/>
            <person name="Donnadieu C."/>
            <person name="Desvignes T."/>
            <person name="Floi Bucao C."/>
            <person name="Jouanno E."/>
            <person name="Wen M."/>
            <person name="Mejri S."/>
            <person name="Dirks R."/>
            <person name="Jansen H."/>
            <person name="Henkel C."/>
            <person name="Chen W.J."/>
            <person name="Zahm M."/>
            <person name="Cabau C."/>
            <person name="Klopp C."/>
            <person name="Thompson A.W."/>
            <person name="Robinson-Rechavi M."/>
            <person name="Braasch I."/>
            <person name="Lecointre G."/>
            <person name="Bobe J."/>
            <person name="Postlethwait J.H."/>
            <person name="Berthelot C."/>
            <person name="Roest Crollius H."/>
            <person name="Guiguen Y."/>
        </authorList>
    </citation>
    <scope>NUCLEOTIDE SEQUENCE</scope>
    <source>
        <strain evidence="3">WJC10195</strain>
    </source>
</reference>
<evidence type="ECO:0000313" key="4">
    <source>
        <dbReference type="Proteomes" id="UP001152622"/>
    </source>
</evidence>
<dbReference type="EMBL" id="JAINUF010000004">
    <property type="protein sequence ID" value="KAJ8363115.1"/>
    <property type="molecule type" value="Genomic_DNA"/>
</dbReference>
<dbReference type="OrthoDB" id="10056446at2759"/>
<dbReference type="SUPFAM" id="SSF52266">
    <property type="entry name" value="SGNH hydrolase"/>
    <property type="match status" value="1"/>
</dbReference>
<dbReference type="Proteomes" id="UP001152622">
    <property type="component" value="Chromosome 4"/>
</dbReference>
<protein>
    <submittedName>
        <fullName evidence="3">Uncharacterized protein</fullName>
    </submittedName>
</protein>
<keyword evidence="1" id="KW-0175">Coiled coil</keyword>
<feature type="coiled-coil region" evidence="1">
    <location>
        <begin position="70"/>
        <end position="143"/>
    </location>
</feature>
<feature type="region of interest" description="Disordered" evidence="2">
    <location>
        <begin position="363"/>
        <end position="509"/>
    </location>
</feature>
<proteinExistence type="predicted"/>
<feature type="compositionally biased region" description="Polar residues" evidence="2">
    <location>
        <begin position="382"/>
        <end position="394"/>
    </location>
</feature>
<feature type="compositionally biased region" description="Polar residues" evidence="2">
    <location>
        <begin position="459"/>
        <end position="487"/>
    </location>
</feature>
<dbReference type="InterPro" id="IPR036514">
    <property type="entry name" value="SGNH_hydro_sf"/>
</dbReference>
<dbReference type="AlphaFoldDB" id="A0A9Q1FNA5"/>
<evidence type="ECO:0000313" key="3">
    <source>
        <dbReference type="EMBL" id="KAJ8363115.1"/>
    </source>
</evidence>
<name>A0A9Q1FNA5_SYNKA</name>
<organism evidence="3 4">
    <name type="scientific">Synaphobranchus kaupii</name>
    <name type="common">Kaup's arrowtooth eel</name>
    <dbReference type="NCBI Taxonomy" id="118154"/>
    <lineage>
        <taxon>Eukaryota</taxon>
        <taxon>Metazoa</taxon>
        <taxon>Chordata</taxon>
        <taxon>Craniata</taxon>
        <taxon>Vertebrata</taxon>
        <taxon>Euteleostomi</taxon>
        <taxon>Actinopterygii</taxon>
        <taxon>Neopterygii</taxon>
        <taxon>Teleostei</taxon>
        <taxon>Anguilliformes</taxon>
        <taxon>Synaphobranchidae</taxon>
        <taxon>Synaphobranchus</taxon>
    </lineage>
</organism>
<comment type="caution">
    <text evidence="3">The sequence shown here is derived from an EMBL/GenBank/DDBJ whole genome shotgun (WGS) entry which is preliminary data.</text>
</comment>
<gene>
    <name evidence="3" type="ORF">SKAU_G00119460</name>
</gene>
<sequence>MATRPPTLRTAGRRHAGYSCFTWKRLSRDLESFNCLLLHVAPPPRTPQTPRTPVSVQRIQDCLSLLEVEITEFKENKLQESDTIQQLKEELRLFKEETKLTIRELGDKIRTISKDNGALKDTLSRVREELVQRERDMSCLSQQLVSVTTAAAAAAEQPQTQTTDSQTDPENSPGLSPTVPQPEIPPATQPAPPQPSLRPPQPTQPPKTAILIDSNGKFLHHRKLFPRHKVAKFWCPTTDRALQLLCQSSLDNPDNIVIHTGTNDLRSKREGVSEAVRKMAEKANRVFPEANIVISTLLPRTDFPQHIINQINKKITKDCAPMTNINIAHHPAITHEHLYDGLHLDQDSVRIFAKSIKDTALGRSPLTHHHSQGPLDTCHPITETSAQPRMTQPNRAYARMTQPSGAQPSAARPRTTQPSAVRPRTTQPSADRPRTTQPSAVRPRTTQPSGAQPSAVRPRTTQPSADRPRTTQPSGTRPRTTQPSGAQPSEAHCSRTQPSSISYNYPQQSRTSHVAAEFMLPTQHRPTYAEVVHGNKHPEYSDMGEVTQNVPMAVLWTQESERGDLCVRAPVINGVSGTVRDSRTGEEVSGNFSDAIRKFVLIFAYVLQLYNTADVLEWRLFPDPHYGLQTESQSR</sequence>
<evidence type="ECO:0000256" key="2">
    <source>
        <dbReference type="SAM" id="MobiDB-lite"/>
    </source>
</evidence>
<feature type="compositionally biased region" description="Polar residues" evidence="2">
    <location>
        <begin position="494"/>
        <end position="509"/>
    </location>
</feature>
<evidence type="ECO:0000256" key="1">
    <source>
        <dbReference type="SAM" id="Coils"/>
    </source>
</evidence>
<dbReference type="Gene3D" id="3.40.50.1110">
    <property type="entry name" value="SGNH hydrolase"/>
    <property type="match status" value="1"/>
</dbReference>
<feature type="compositionally biased region" description="Polar residues" evidence="2">
    <location>
        <begin position="414"/>
        <end position="452"/>
    </location>
</feature>
<keyword evidence="4" id="KW-1185">Reference proteome</keyword>